<dbReference type="FunFam" id="1.10.730.10:FF:000011">
    <property type="entry name" value="Leucine--tRNA ligase chloroplastic/mitochondrial"/>
    <property type="match status" value="1"/>
</dbReference>
<sequence length="986" mass="109128">MTENSRAQQTTDNPTPYRYTADLAGRLETAWQDRWEREGTFNADNPVGALAGPDAAKEKFFLLDMFPYPSGKGLHVGHPLGYIATDVVARFTRMTGKNVLYTMGYDAFGLPAEQYAVATGQHPRISTEANIANMRRQLRRLGLSHDPRRSLATIDVDYVRWTQWIFLQVYNSWFDPDAPRRDGRGTGAARPVSELIEKLASGQIPTPDGRPWAELTPGEQADIVDSHRLAYVSSAPVNWCPGLGTVLANEEVTSEGRSERGNYPVFKRNLRQWMMRITAYGDRLAEDLDTVDWPEKVKTMQRNWIGRSEGAEVTFALPEADAVGASQNELTVYTTRPDTLFGATFMVVAPEHPLLGGLSGASPEQDAAALTVPQAWPEGTRDAWTGGYATPAEAVAAYRARAAQATEAERTDTERTKTGVFTGLFGTNPVNGAQVPVFVADYVLMGYGTGAIMAVPSGDQRDWDFARAYDLDIIATIAPPEGFSLDEAAWTGDGQIINSANAEIDLNGMGKDEAKAAMTAWLESKGYGHGAVTYRLRDWLFSRQRYWGEPFPIVWDEDGRPHALPESMLPVELPEVSDYSPRTYDPDDAISSPEAPLGKASEWVEVELDLGDGLKTYRRETNTMPQWAGSCWYELRYIDPTDAEHLVDPTNEAYWMGPHPEAGNTSGGTDLYVGGVEHAVLHLLYSRFWHKVLFDLGVVSSSEPYHKLFNQGYVQAYAYTDARGQYVPADEVEETQDEAGKPVFTWQGQPVSREYGKMGKSLKNIVTPDDMYDAYGADTFRVYEMSMGPLDQDRPWDTRAVAGAQRFLQRLWRNVVDETSGEVTVSDAPADEATRRLVARTIVGVRDDYEGMRLNTAIAKLIVLNNHLTGLKTVPREAVETLVLMAAPVAPHICEEIWQRLGHTRSLAHEPFPVVTDETLLAAEKVTCVVQVKGKVRDRLEVDPDIDAAELEKLALAAPGVVRALDGRGVRKVIVRAPKLVSVVPE</sequence>
<dbReference type="AlphaFoldDB" id="A0A1M4RX53"/>
<evidence type="ECO:0000256" key="6">
    <source>
        <dbReference type="ARBA" id="ARBA00022917"/>
    </source>
</evidence>
<comment type="catalytic activity">
    <reaction evidence="8 9">
        <text>tRNA(Leu) + L-leucine + ATP = L-leucyl-tRNA(Leu) + AMP + diphosphate</text>
        <dbReference type="Rhea" id="RHEA:11688"/>
        <dbReference type="Rhea" id="RHEA-COMP:9613"/>
        <dbReference type="Rhea" id="RHEA-COMP:9622"/>
        <dbReference type="ChEBI" id="CHEBI:30616"/>
        <dbReference type="ChEBI" id="CHEBI:33019"/>
        <dbReference type="ChEBI" id="CHEBI:57427"/>
        <dbReference type="ChEBI" id="CHEBI:78442"/>
        <dbReference type="ChEBI" id="CHEBI:78494"/>
        <dbReference type="ChEBI" id="CHEBI:456215"/>
        <dbReference type="EC" id="6.1.1.4"/>
    </reaction>
</comment>
<keyword evidence="2 9" id="KW-0963">Cytoplasm</keyword>
<dbReference type="SUPFAM" id="SSF50677">
    <property type="entry name" value="ValRS/IleRS/LeuRS editing domain"/>
    <property type="match status" value="1"/>
</dbReference>
<dbReference type="GO" id="GO:0005829">
    <property type="term" value="C:cytosol"/>
    <property type="evidence" value="ECO:0007669"/>
    <property type="project" value="TreeGrafter"/>
</dbReference>
<dbReference type="InterPro" id="IPR015413">
    <property type="entry name" value="Methionyl/Leucyl_tRNA_Synth"/>
</dbReference>
<feature type="domain" description="Leucyl-tRNA synthetase editing" evidence="13">
    <location>
        <begin position="302"/>
        <end position="358"/>
    </location>
</feature>
<dbReference type="InterPro" id="IPR001412">
    <property type="entry name" value="aa-tRNA-synth_I_CS"/>
</dbReference>
<dbReference type="STRING" id="1892869.ACGLYG10_0770"/>
<evidence type="ECO:0000259" key="12">
    <source>
        <dbReference type="Pfam" id="PF09334"/>
    </source>
</evidence>
<dbReference type="OrthoDB" id="9810365at2"/>
<dbReference type="InterPro" id="IPR009080">
    <property type="entry name" value="tRNAsynth_Ia_anticodon-bd"/>
</dbReference>
<dbReference type="InterPro" id="IPR013155">
    <property type="entry name" value="M/V/L/I-tRNA-synth_anticd-bd"/>
</dbReference>
<dbReference type="FunFam" id="3.40.50.620:FF:000056">
    <property type="entry name" value="Leucine--tRNA ligase"/>
    <property type="match status" value="1"/>
</dbReference>
<dbReference type="EC" id="6.1.1.4" evidence="9"/>
<evidence type="ECO:0000313" key="15">
    <source>
        <dbReference type="Proteomes" id="UP000184291"/>
    </source>
</evidence>
<keyword evidence="6 9" id="KW-0648">Protein biosynthesis</keyword>
<evidence type="ECO:0000256" key="9">
    <source>
        <dbReference type="HAMAP-Rule" id="MF_00049"/>
    </source>
</evidence>
<evidence type="ECO:0000256" key="5">
    <source>
        <dbReference type="ARBA" id="ARBA00022840"/>
    </source>
</evidence>
<dbReference type="Gene3D" id="3.40.50.620">
    <property type="entry name" value="HUPs"/>
    <property type="match status" value="3"/>
</dbReference>
<keyword evidence="7 9" id="KW-0030">Aminoacyl-tRNA synthetase</keyword>
<dbReference type="GO" id="GO:0004823">
    <property type="term" value="F:leucine-tRNA ligase activity"/>
    <property type="evidence" value="ECO:0007669"/>
    <property type="project" value="UniProtKB-UniRule"/>
</dbReference>
<dbReference type="PROSITE" id="PS00178">
    <property type="entry name" value="AA_TRNA_LIGASE_I"/>
    <property type="match status" value="1"/>
</dbReference>
<dbReference type="InterPro" id="IPR014729">
    <property type="entry name" value="Rossmann-like_a/b/a_fold"/>
</dbReference>
<name>A0A1M4RX53_9ACTO</name>
<feature type="domain" description="Leucyl-tRNA synthetase editing" evidence="13">
    <location>
        <begin position="392"/>
        <end position="523"/>
    </location>
</feature>
<evidence type="ECO:0000256" key="3">
    <source>
        <dbReference type="ARBA" id="ARBA00022598"/>
    </source>
</evidence>
<comment type="caution">
    <text evidence="9">Lacks conserved residue(s) required for the propagation of feature annotation.</text>
</comment>
<dbReference type="InterPro" id="IPR009008">
    <property type="entry name" value="Val/Leu/Ile-tRNA-synth_edit"/>
</dbReference>
<dbReference type="Pfam" id="PF08264">
    <property type="entry name" value="Anticodon_1"/>
    <property type="match status" value="1"/>
</dbReference>
<evidence type="ECO:0000256" key="10">
    <source>
        <dbReference type="RuleBase" id="RU363039"/>
    </source>
</evidence>
<feature type="binding site" evidence="9">
    <location>
        <position position="760"/>
    </location>
    <ligand>
        <name>ATP</name>
        <dbReference type="ChEBI" id="CHEBI:30616"/>
    </ligand>
</feature>
<feature type="domain" description="Methionyl/Valyl/Leucyl/Isoleucyl-tRNA synthetase anticodon-binding" evidence="11">
    <location>
        <begin position="838"/>
        <end position="947"/>
    </location>
</feature>
<protein>
    <recommendedName>
        <fullName evidence="9">Leucine--tRNA ligase</fullName>
        <ecNumber evidence="9">6.1.1.4</ecNumber>
    </recommendedName>
    <alternativeName>
        <fullName evidence="9">Leucyl-tRNA synthetase</fullName>
        <shortName evidence="9">LeuRS</shortName>
    </alternativeName>
</protein>
<evidence type="ECO:0000256" key="2">
    <source>
        <dbReference type="ARBA" id="ARBA00022490"/>
    </source>
</evidence>
<dbReference type="FunFam" id="3.90.740.10:FF:000017">
    <property type="entry name" value="Leucine--tRNA ligase"/>
    <property type="match status" value="1"/>
</dbReference>
<evidence type="ECO:0000256" key="7">
    <source>
        <dbReference type="ARBA" id="ARBA00023146"/>
    </source>
</evidence>
<evidence type="ECO:0000256" key="1">
    <source>
        <dbReference type="ARBA" id="ARBA00005594"/>
    </source>
</evidence>
<accession>A0A1M4RX53</accession>
<keyword evidence="3 9" id="KW-0436">Ligase</keyword>
<dbReference type="GO" id="GO:0005524">
    <property type="term" value="F:ATP binding"/>
    <property type="evidence" value="ECO:0007669"/>
    <property type="project" value="UniProtKB-UniRule"/>
</dbReference>
<dbReference type="HAMAP" id="MF_00049_B">
    <property type="entry name" value="Leu_tRNA_synth_B"/>
    <property type="match status" value="1"/>
</dbReference>
<keyword evidence="15" id="KW-1185">Reference proteome</keyword>
<dbReference type="EMBL" id="FQTT01000004">
    <property type="protein sequence ID" value="SHE24564.1"/>
    <property type="molecule type" value="Genomic_DNA"/>
</dbReference>
<evidence type="ECO:0000256" key="8">
    <source>
        <dbReference type="ARBA" id="ARBA00047469"/>
    </source>
</evidence>
<dbReference type="InterPro" id="IPR002302">
    <property type="entry name" value="Leu-tRNA-ligase"/>
</dbReference>
<dbReference type="GO" id="GO:0002161">
    <property type="term" value="F:aminoacyl-tRNA deacylase activity"/>
    <property type="evidence" value="ECO:0007669"/>
    <property type="project" value="InterPro"/>
</dbReference>
<organism evidence="14 15">
    <name type="scientific">Actinomyces glycerinitolerans</name>
    <dbReference type="NCBI Taxonomy" id="1892869"/>
    <lineage>
        <taxon>Bacteria</taxon>
        <taxon>Bacillati</taxon>
        <taxon>Actinomycetota</taxon>
        <taxon>Actinomycetes</taxon>
        <taxon>Actinomycetales</taxon>
        <taxon>Actinomycetaceae</taxon>
        <taxon>Actinomyces</taxon>
    </lineage>
</organism>
<dbReference type="Gene3D" id="3.90.740.10">
    <property type="entry name" value="Valyl/Leucyl/Isoleucyl-tRNA synthetase, editing domain"/>
    <property type="match status" value="1"/>
</dbReference>
<comment type="similarity">
    <text evidence="1 9 10">Belongs to the class-I aminoacyl-tRNA synthetase family.</text>
</comment>
<evidence type="ECO:0000256" key="4">
    <source>
        <dbReference type="ARBA" id="ARBA00022741"/>
    </source>
</evidence>
<dbReference type="PANTHER" id="PTHR43740:SF2">
    <property type="entry name" value="LEUCINE--TRNA LIGASE, MITOCHONDRIAL"/>
    <property type="match status" value="1"/>
</dbReference>
<dbReference type="GO" id="GO:0006429">
    <property type="term" value="P:leucyl-tRNA aminoacylation"/>
    <property type="evidence" value="ECO:0007669"/>
    <property type="project" value="UniProtKB-UniRule"/>
</dbReference>
<dbReference type="RefSeq" id="WP_073328070.1">
    <property type="nucleotide sequence ID" value="NZ_FQTT01000004.1"/>
</dbReference>
<dbReference type="PRINTS" id="PR00985">
    <property type="entry name" value="TRNASYNTHLEU"/>
</dbReference>
<dbReference type="InterPro" id="IPR025709">
    <property type="entry name" value="Leu_tRNA-synth_edit"/>
</dbReference>
<dbReference type="Pfam" id="PF13603">
    <property type="entry name" value="tRNA-synt_1_2"/>
    <property type="match status" value="2"/>
</dbReference>
<comment type="subcellular location">
    <subcellularLocation>
        <location evidence="9">Cytoplasm</location>
    </subcellularLocation>
</comment>
<evidence type="ECO:0000259" key="13">
    <source>
        <dbReference type="Pfam" id="PF13603"/>
    </source>
</evidence>
<evidence type="ECO:0000313" key="14">
    <source>
        <dbReference type="EMBL" id="SHE24564.1"/>
    </source>
</evidence>
<dbReference type="SUPFAM" id="SSF52374">
    <property type="entry name" value="Nucleotidylyl transferase"/>
    <property type="match status" value="1"/>
</dbReference>
<dbReference type="Pfam" id="PF09334">
    <property type="entry name" value="tRNA-synt_1g"/>
    <property type="match status" value="1"/>
</dbReference>
<keyword evidence="5 9" id="KW-0067">ATP-binding</keyword>
<dbReference type="FunFam" id="3.40.50.620:FF:000087">
    <property type="entry name" value="Leucine--tRNA ligase"/>
    <property type="match status" value="1"/>
</dbReference>
<reference evidence="15" key="1">
    <citation type="submission" date="2016-09" db="EMBL/GenBank/DDBJ databases">
        <authorList>
            <person name="Strepis N."/>
        </authorList>
    </citation>
    <scope>NUCLEOTIDE SEQUENCE [LARGE SCALE GENOMIC DNA]</scope>
</reference>
<dbReference type="CDD" id="cd07958">
    <property type="entry name" value="Anticodon_Ia_Leu_BEm"/>
    <property type="match status" value="1"/>
</dbReference>
<dbReference type="Proteomes" id="UP000184291">
    <property type="component" value="Unassembled WGS sequence"/>
</dbReference>
<dbReference type="FunFam" id="3.40.50.620:FF:000060">
    <property type="entry name" value="Leucine--tRNA ligase"/>
    <property type="match status" value="1"/>
</dbReference>
<dbReference type="Gene3D" id="1.10.730.10">
    <property type="entry name" value="Isoleucyl-tRNA Synthetase, Domain 1"/>
    <property type="match status" value="2"/>
</dbReference>
<evidence type="ECO:0000259" key="11">
    <source>
        <dbReference type="Pfam" id="PF08264"/>
    </source>
</evidence>
<gene>
    <name evidence="9" type="primary">leuS</name>
    <name evidence="14" type="ORF">ACGLYG10_0770</name>
</gene>
<proteinExistence type="inferred from homology"/>
<keyword evidence="4 9" id="KW-0547">Nucleotide-binding</keyword>
<feature type="short sequence motif" description="'KMSKS' region" evidence="9">
    <location>
        <begin position="757"/>
        <end position="761"/>
    </location>
</feature>
<dbReference type="PANTHER" id="PTHR43740">
    <property type="entry name" value="LEUCYL-TRNA SYNTHETASE"/>
    <property type="match status" value="1"/>
</dbReference>
<feature type="domain" description="Methionyl/Leucyl tRNA synthetase" evidence="12">
    <location>
        <begin position="66"/>
        <end position="147"/>
    </location>
</feature>
<dbReference type="SUPFAM" id="SSF47323">
    <property type="entry name" value="Anticodon-binding domain of a subclass of class I aminoacyl-tRNA synthetases"/>
    <property type="match status" value="1"/>
</dbReference>